<reference evidence="3 4" key="1">
    <citation type="journal article" date="2024" name="J Genomics">
        <title>Draft genome sequencing and assembly of Favolaschia claudopus CIRM-BRFM 2984 isolated from oak limbs.</title>
        <authorList>
            <person name="Navarro D."/>
            <person name="Drula E."/>
            <person name="Chaduli D."/>
            <person name="Cazenave R."/>
            <person name="Ahrendt S."/>
            <person name="Wang J."/>
            <person name="Lipzen A."/>
            <person name="Daum C."/>
            <person name="Barry K."/>
            <person name="Grigoriev I.V."/>
            <person name="Favel A."/>
            <person name="Rosso M.N."/>
            <person name="Martin F."/>
        </authorList>
    </citation>
    <scope>NUCLEOTIDE SEQUENCE [LARGE SCALE GENOMIC DNA]</scope>
    <source>
        <strain evidence="3 4">CIRM-BRFM 2984</strain>
    </source>
</reference>
<evidence type="ECO:0000256" key="1">
    <source>
        <dbReference type="SAM" id="MobiDB-lite"/>
    </source>
</evidence>
<sequence>MFALLAFSIALSGSPYLARCSSILAQGTNPHFTWPLISSRVDLVSSGLRRLSNRRSESSLQVRTKFKLMMLNGHNDSYCNCYMMSESPNLSLSNLISTYIQYQYQRTTPAPDTIHVEESSISGHRRPGMSCPYSSAALLRRQSFPNCSARAKPKPRRVVSSPTGPEPAVPRISKSLCARFLERLYAVRLSLRAVIVFPSSS</sequence>
<dbReference type="AlphaFoldDB" id="A0AAW0BSZ1"/>
<evidence type="ECO:0000313" key="3">
    <source>
        <dbReference type="EMBL" id="KAK7029966.1"/>
    </source>
</evidence>
<keyword evidence="2" id="KW-0732">Signal</keyword>
<dbReference type="Proteomes" id="UP001362999">
    <property type="component" value="Unassembled WGS sequence"/>
</dbReference>
<organism evidence="3 4">
    <name type="scientific">Favolaschia claudopus</name>
    <dbReference type="NCBI Taxonomy" id="2862362"/>
    <lineage>
        <taxon>Eukaryota</taxon>
        <taxon>Fungi</taxon>
        <taxon>Dikarya</taxon>
        <taxon>Basidiomycota</taxon>
        <taxon>Agaricomycotina</taxon>
        <taxon>Agaricomycetes</taxon>
        <taxon>Agaricomycetidae</taxon>
        <taxon>Agaricales</taxon>
        <taxon>Marasmiineae</taxon>
        <taxon>Mycenaceae</taxon>
        <taxon>Favolaschia</taxon>
    </lineage>
</organism>
<comment type="caution">
    <text evidence="3">The sequence shown here is derived from an EMBL/GenBank/DDBJ whole genome shotgun (WGS) entry which is preliminary data.</text>
</comment>
<proteinExistence type="predicted"/>
<feature type="chain" id="PRO_5043833093" evidence="2">
    <location>
        <begin position="21"/>
        <end position="201"/>
    </location>
</feature>
<feature type="region of interest" description="Disordered" evidence="1">
    <location>
        <begin position="147"/>
        <end position="168"/>
    </location>
</feature>
<name>A0AAW0BSZ1_9AGAR</name>
<gene>
    <name evidence="3" type="ORF">R3P38DRAFT_2932645</name>
</gene>
<keyword evidence="4" id="KW-1185">Reference proteome</keyword>
<feature type="signal peptide" evidence="2">
    <location>
        <begin position="1"/>
        <end position="20"/>
    </location>
</feature>
<evidence type="ECO:0000256" key="2">
    <source>
        <dbReference type="SAM" id="SignalP"/>
    </source>
</evidence>
<accession>A0AAW0BSZ1</accession>
<protein>
    <submittedName>
        <fullName evidence="3">Uncharacterized protein</fullName>
    </submittedName>
</protein>
<evidence type="ECO:0000313" key="4">
    <source>
        <dbReference type="Proteomes" id="UP001362999"/>
    </source>
</evidence>
<dbReference type="EMBL" id="JAWWNJ010000026">
    <property type="protein sequence ID" value="KAK7029966.1"/>
    <property type="molecule type" value="Genomic_DNA"/>
</dbReference>